<dbReference type="EnsemblMetazoa" id="XM_014386801.1">
    <property type="protein sequence ID" value="XP_014242287.1"/>
    <property type="gene ID" value="LOC106662599"/>
</dbReference>
<dbReference type="OrthoDB" id="6625440at2759"/>
<dbReference type="GeneID" id="106662599"/>
<feature type="region of interest" description="Disordered" evidence="1">
    <location>
        <begin position="399"/>
        <end position="422"/>
    </location>
</feature>
<evidence type="ECO:0000313" key="2">
    <source>
        <dbReference type="EnsemblMetazoa" id="XP_014242287.1"/>
    </source>
</evidence>
<keyword evidence="3" id="KW-1185">Reference proteome</keyword>
<evidence type="ECO:0000256" key="1">
    <source>
        <dbReference type="SAM" id="MobiDB-lite"/>
    </source>
</evidence>
<reference evidence="2" key="1">
    <citation type="submission" date="2022-01" db="UniProtKB">
        <authorList>
            <consortium name="EnsemblMetazoa"/>
        </authorList>
    </citation>
    <scope>IDENTIFICATION</scope>
</reference>
<name>A0A8I6RHQ7_CIMLE</name>
<feature type="region of interest" description="Disordered" evidence="1">
    <location>
        <begin position="1065"/>
        <end position="1102"/>
    </location>
</feature>
<proteinExistence type="predicted"/>
<evidence type="ECO:0000313" key="3">
    <source>
        <dbReference type="Proteomes" id="UP000494040"/>
    </source>
</evidence>
<dbReference type="RefSeq" id="XP_014242287.1">
    <property type="nucleotide sequence ID" value="XM_014386801.1"/>
</dbReference>
<dbReference type="Proteomes" id="UP000494040">
    <property type="component" value="Unassembled WGS sequence"/>
</dbReference>
<accession>A0A8I6RHQ7</accession>
<feature type="compositionally biased region" description="Basic and acidic residues" evidence="1">
    <location>
        <begin position="138"/>
        <end position="147"/>
    </location>
</feature>
<feature type="compositionally biased region" description="Polar residues" evidence="1">
    <location>
        <begin position="399"/>
        <end position="413"/>
    </location>
</feature>
<feature type="region of interest" description="Disordered" evidence="1">
    <location>
        <begin position="118"/>
        <end position="147"/>
    </location>
</feature>
<sequence length="1333" mass="148093">MDCVLNRPTCKRTIMEGKGQLLKENCPVLEKPKCMFATQQCPLLPEENGCTIAKVMDIIQKGGCFANQPPPPPQRQCCCCCCAQPEPEPENTVARCRVNRTIELPPCKKCKRGINAPGKEKPVALSKSPSGKKKKKHTSTEKNKNDQKSYRINKFVPDCTLNSRRPFPCADCLMQLLDCPLRSVDYDNSKVYCKARAVKCPFTQVIDTCDASCLCSNVPAIDTGPKCPFLPEPCPCVAVSCPLSRVPPNPLVERLPPPPCQKPYCRCYCPVIPNPCSFSCPECLVHSGKVKCPLEQGNICPTMLAPTPQICYCVPVDSSKIELEGSAEENHKPAEKGPPNNLKIIVDVNHEVEVEKAQRGSSSQKGIRKDLIKKVATKPGPQITHGKEQESGIVLLNENQESVPSPNQEQYQKTSHRKHPFDQYTQSRSDQFPYFVDTKRGNLRTDFETKSEHASTVETTSALEGIEDYYDGRRDWVNLTTSDLYSTKSTREDVGGCRCWSEYKRRRKLTNYPSIRTESLYKSTESKNDMTKEQTQPRIMNRSKLAKMLPSPSTYVRTNVINKMDAPKLCKAPLGMPNFTCHEPPSKPTTANISEKDKEIAGQFANRISAKIESPEFRFFDEFIMCECISAPQSLIVGSNECPCEETSTVQTCACGVGYKFPQCGCPCGSSCPSKLSSPTAQRTFHVPTCPLSRPLPQPRSPEKDDQVCPFSPNECPLGPYCLFPVAAKYDPKSPTIPKTDKICFCQDQDCLSPPQTFEPPCPLEKINHNKCVCACQPASCPPCCPLAQPESLPPIFRRCPFICPQNNDCTPPPITRLCNWCAKAEDCEPMINEPLTTEGMLCFCENAPPKQKTSNITPPKTSSPIAQNNALSIGKNAQSEQPGKFSDLQNKAIDVAFLPESLTKLLNEGKSEDNGMFSDFNCLCTGGLNGMEYEKANYDIYKSEARPSCKCCPCANKPTIKCPLNLENCPCLNLTQTNACPLNSIQCPVERPICPVKPKITPEIKPNEAPIVKPESIKEPESNLSVNTVRTVNESESDLTKKSGKIEQTVEKKHVTSVGQKVAQLTTTANRPQNQKPKADADKSGPIKLSSKKKHFANSHGQKLVGGTPKCMLEKPKCPLTGIKPAVIAGDENPTANADKTGRNQIGCPIMNSPCELFPEGRCPMMAVGACNCNYPVAPCMAPAQCGYVNAPPQYCYKEDCCMGLTLPPIYPAAHGKYDTGFYYKFMDWKPGEKTTKHYIEVSEEPPPMDFFHGHEFRQHDNWWILREGKGYEQCKKVQEIIDKRGPVGHRGTQFEKKDNPLDIETQTIMENRKNREEKMYSLETARPGWKE</sequence>
<protein>
    <submittedName>
        <fullName evidence="2">Uncharacterized protein</fullName>
    </submittedName>
</protein>
<feature type="compositionally biased region" description="Polar residues" evidence="1">
    <location>
        <begin position="1065"/>
        <end position="1077"/>
    </location>
</feature>
<dbReference type="KEGG" id="clec:106662599"/>
<feature type="region of interest" description="Disordered" evidence="1">
    <location>
        <begin position="1314"/>
        <end position="1333"/>
    </location>
</feature>
<organism evidence="2 3">
    <name type="scientific">Cimex lectularius</name>
    <name type="common">Bed bug</name>
    <name type="synonym">Acanthia lectularia</name>
    <dbReference type="NCBI Taxonomy" id="79782"/>
    <lineage>
        <taxon>Eukaryota</taxon>
        <taxon>Metazoa</taxon>
        <taxon>Ecdysozoa</taxon>
        <taxon>Arthropoda</taxon>
        <taxon>Hexapoda</taxon>
        <taxon>Insecta</taxon>
        <taxon>Pterygota</taxon>
        <taxon>Neoptera</taxon>
        <taxon>Paraneoptera</taxon>
        <taxon>Hemiptera</taxon>
        <taxon>Heteroptera</taxon>
        <taxon>Panheteroptera</taxon>
        <taxon>Cimicomorpha</taxon>
        <taxon>Cimicidae</taxon>
        <taxon>Cimex</taxon>
    </lineage>
</organism>